<comment type="caution">
    <text evidence="1">The sequence shown here is derived from an EMBL/GenBank/DDBJ whole genome shotgun (WGS) entry which is preliminary data.</text>
</comment>
<evidence type="ECO:0000313" key="2">
    <source>
        <dbReference type="Proteomes" id="UP000092993"/>
    </source>
</evidence>
<accession>A0A1C7LR87</accession>
<keyword evidence="2" id="KW-1185">Reference proteome</keyword>
<dbReference type="AlphaFoldDB" id="A0A1C7LR87"/>
<evidence type="ECO:0000313" key="1">
    <source>
        <dbReference type="EMBL" id="OBZ66577.1"/>
    </source>
</evidence>
<dbReference type="Proteomes" id="UP000092993">
    <property type="component" value="Unassembled WGS sequence"/>
</dbReference>
<proteinExistence type="predicted"/>
<protein>
    <submittedName>
        <fullName evidence="1">Uncharacterized protein</fullName>
    </submittedName>
</protein>
<name>A0A1C7LR87_GRIFR</name>
<dbReference type="EMBL" id="LUGG01000029">
    <property type="protein sequence ID" value="OBZ66577.1"/>
    <property type="molecule type" value="Genomic_DNA"/>
</dbReference>
<reference evidence="1 2" key="1">
    <citation type="submission" date="2016-03" db="EMBL/GenBank/DDBJ databases">
        <title>Whole genome sequencing of Grifola frondosa 9006-11.</title>
        <authorList>
            <person name="Min B."/>
            <person name="Park H."/>
            <person name="Kim J.-G."/>
            <person name="Cho H."/>
            <person name="Oh Y.-L."/>
            <person name="Kong W.-S."/>
            <person name="Choi I.-G."/>
        </authorList>
    </citation>
    <scope>NUCLEOTIDE SEQUENCE [LARGE SCALE GENOMIC DNA]</scope>
    <source>
        <strain evidence="1 2">9006-11</strain>
    </source>
</reference>
<gene>
    <name evidence="1" type="ORF">A0H81_13377</name>
</gene>
<organism evidence="1 2">
    <name type="scientific">Grifola frondosa</name>
    <name type="common">Maitake</name>
    <name type="synonym">Polyporus frondosus</name>
    <dbReference type="NCBI Taxonomy" id="5627"/>
    <lineage>
        <taxon>Eukaryota</taxon>
        <taxon>Fungi</taxon>
        <taxon>Dikarya</taxon>
        <taxon>Basidiomycota</taxon>
        <taxon>Agaricomycotina</taxon>
        <taxon>Agaricomycetes</taxon>
        <taxon>Polyporales</taxon>
        <taxon>Grifolaceae</taxon>
        <taxon>Grifola</taxon>
    </lineage>
</organism>
<sequence>MSPKPKSKPACKCHCLNAAPHRDPLSTIHRWPPIVDYGIRFEPEGYQKSCRFPATFHNLEMNVEPCRACPTAGQTASPSTPLVDYRYTLAKLRFCI</sequence>